<proteinExistence type="predicted"/>
<evidence type="ECO:0000313" key="1">
    <source>
        <dbReference type="EMBL" id="KKN48589.1"/>
    </source>
</evidence>
<dbReference type="EMBL" id="LAZR01001214">
    <property type="protein sequence ID" value="KKN48589.1"/>
    <property type="molecule type" value="Genomic_DNA"/>
</dbReference>
<gene>
    <name evidence="1" type="ORF">LCGC14_0651340</name>
</gene>
<accession>A0A0F9R1F3</accession>
<organism evidence="1">
    <name type="scientific">marine sediment metagenome</name>
    <dbReference type="NCBI Taxonomy" id="412755"/>
    <lineage>
        <taxon>unclassified sequences</taxon>
        <taxon>metagenomes</taxon>
        <taxon>ecological metagenomes</taxon>
    </lineage>
</organism>
<reference evidence="1" key="1">
    <citation type="journal article" date="2015" name="Nature">
        <title>Complex archaea that bridge the gap between prokaryotes and eukaryotes.</title>
        <authorList>
            <person name="Spang A."/>
            <person name="Saw J.H."/>
            <person name="Jorgensen S.L."/>
            <person name="Zaremba-Niedzwiedzka K."/>
            <person name="Martijn J."/>
            <person name="Lind A.E."/>
            <person name="van Eijk R."/>
            <person name="Schleper C."/>
            <person name="Guy L."/>
            <person name="Ettema T.J."/>
        </authorList>
    </citation>
    <scope>NUCLEOTIDE SEQUENCE</scope>
</reference>
<dbReference type="AlphaFoldDB" id="A0A0F9R1F3"/>
<name>A0A0F9R1F3_9ZZZZ</name>
<comment type="caution">
    <text evidence="1">The sequence shown here is derived from an EMBL/GenBank/DDBJ whole genome shotgun (WGS) entry which is preliminary data.</text>
</comment>
<protein>
    <submittedName>
        <fullName evidence="1">Uncharacterized protein</fullName>
    </submittedName>
</protein>
<sequence>MTVEWTKQMMIDILDKLMADVGKEEPKPSIFGRIGPRVRDIFGKGNNGPATRS</sequence>